<evidence type="ECO:0000256" key="1">
    <source>
        <dbReference type="ARBA" id="ARBA00022859"/>
    </source>
</evidence>
<accession>A0A151NVG3</accession>
<feature type="domain" description="Ig-like" evidence="4">
    <location>
        <begin position="128"/>
        <end position="168"/>
    </location>
</feature>
<organism evidence="5 6">
    <name type="scientific">Alligator mississippiensis</name>
    <name type="common">American alligator</name>
    <dbReference type="NCBI Taxonomy" id="8496"/>
    <lineage>
        <taxon>Eukaryota</taxon>
        <taxon>Metazoa</taxon>
        <taxon>Chordata</taxon>
        <taxon>Craniata</taxon>
        <taxon>Vertebrata</taxon>
        <taxon>Euteleostomi</taxon>
        <taxon>Archelosauria</taxon>
        <taxon>Archosauria</taxon>
        <taxon>Crocodylia</taxon>
        <taxon>Alligatoridae</taxon>
        <taxon>Alligatorinae</taxon>
        <taxon>Alligator</taxon>
    </lineage>
</organism>
<evidence type="ECO:0000256" key="2">
    <source>
        <dbReference type="ARBA" id="ARBA00023130"/>
    </source>
</evidence>
<keyword evidence="6" id="KW-1185">Reference proteome</keyword>
<reference evidence="5 6" key="1">
    <citation type="journal article" date="2012" name="Genome Biol.">
        <title>Sequencing three crocodilian genomes to illuminate the evolution of archosaurs and amniotes.</title>
        <authorList>
            <person name="St John J.A."/>
            <person name="Braun E.L."/>
            <person name="Isberg S.R."/>
            <person name="Miles L.G."/>
            <person name="Chong A.Y."/>
            <person name="Gongora J."/>
            <person name="Dalzell P."/>
            <person name="Moran C."/>
            <person name="Bed'hom B."/>
            <person name="Abzhanov A."/>
            <person name="Burgess S.C."/>
            <person name="Cooksey A.M."/>
            <person name="Castoe T.A."/>
            <person name="Crawford N.G."/>
            <person name="Densmore L.D."/>
            <person name="Drew J.C."/>
            <person name="Edwards S.V."/>
            <person name="Faircloth B.C."/>
            <person name="Fujita M.K."/>
            <person name="Greenwold M.J."/>
            <person name="Hoffmann F.G."/>
            <person name="Howard J.M."/>
            <person name="Iguchi T."/>
            <person name="Janes D.E."/>
            <person name="Khan S.Y."/>
            <person name="Kohno S."/>
            <person name="de Koning A.J."/>
            <person name="Lance S.L."/>
            <person name="McCarthy F.M."/>
            <person name="McCormack J.E."/>
            <person name="Merchant M.E."/>
            <person name="Peterson D.G."/>
            <person name="Pollock D.D."/>
            <person name="Pourmand N."/>
            <person name="Raney B.J."/>
            <person name="Roessler K.A."/>
            <person name="Sanford J.R."/>
            <person name="Sawyer R.H."/>
            <person name="Schmidt C.J."/>
            <person name="Triplett E.W."/>
            <person name="Tuberville T.D."/>
            <person name="Venegas-Anaya M."/>
            <person name="Howard J.T."/>
            <person name="Jarvis E.D."/>
            <person name="Guillette L.J.Jr."/>
            <person name="Glenn T.C."/>
            <person name="Green R.E."/>
            <person name="Ray D.A."/>
        </authorList>
    </citation>
    <scope>NUCLEOTIDE SEQUENCE [LARGE SCALE GENOMIC DNA]</scope>
    <source>
        <strain evidence="5">KSC_2009_1</strain>
    </source>
</reference>
<dbReference type="GO" id="GO:0019814">
    <property type="term" value="C:immunoglobulin complex"/>
    <property type="evidence" value="ECO:0007669"/>
    <property type="project" value="UniProtKB-KW"/>
</dbReference>
<keyword evidence="2" id="KW-1064">Adaptive immunity</keyword>
<dbReference type="GO" id="GO:0005576">
    <property type="term" value="C:extracellular region"/>
    <property type="evidence" value="ECO:0007669"/>
    <property type="project" value="UniProtKB-ARBA"/>
</dbReference>
<proteinExistence type="predicted"/>
<evidence type="ECO:0000313" key="6">
    <source>
        <dbReference type="Proteomes" id="UP000050525"/>
    </source>
</evidence>
<dbReference type="SUPFAM" id="SSF48726">
    <property type="entry name" value="Immunoglobulin"/>
    <property type="match status" value="2"/>
</dbReference>
<comment type="caution">
    <text evidence="5">The sequence shown here is derived from an EMBL/GenBank/DDBJ whole genome shotgun (WGS) entry which is preliminary data.</text>
</comment>
<dbReference type="PROSITE" id="PS50835">
    <property type="entry name" value="IG_LIKE"/>
    <property type="match status" value="1"/>
</dbReference>
<sequence length="168" mass="17670">MRKEAISTSTRPFSCCVQSQLQESGPGVAKPGETLSLTCTVTGGSVTGSYWWSWIRQTPGKGLECMGAWAGSTNYNPAFQNRITISVDSSSTKYYLRLSSLTATDTATIMETALLVIALASSLSCAVSAVTLVQSGPGVVKPGQTLALTCTVSGESVTSPKYPESPWE</sequence>
<keyword evidence="1" id="KW-0391">Immunity</keyword>
<evidence type="ECO:0000313" key="5">
    <source>
        <dbReference type="EMBL" id="KYO40846.1"/>
    </source>
</evidence>
<dbReference type="InterPro" id="IPR013783">
    <property type="entry name" value="Ig-like_fold"/>
</dbReference>
<dbReference type="SMART" id="SM00406">
    <property type="entry name" value="IGv"/>
    <property type="match status" value="1"/>
</dbReference>
<dbReference type="InterPro" id="IPR007110">
    <property type="entry name" value="Ig-like_dom"/>
</dbReference>
<keyword evidence="3" id="KW-1280">Immunoglobulin</keyword>
<dbReference type="EMBL" id="AKHW03001854">
    <property type="protein sequence ID" value="KYO40846.1"/>
    <property type="molecule type" value="Genomic_DNA"/>
</dbReference>
<dbReference type="PANTHER" id="PTHR23266">
    <property type="entry name" value="IMMUNOGLOBULIN HEAVY CHAIN"/>
    <property type="match status" value="1"/>
</dbReference>
<dbReference type="Pfam" id="PF07686">
    <property type="entry name" value="V-set"/>
    <property type="match status" value="1"/>
</dbReference>
<dbReference type="InterPro" id="IPR013106">
    <property type="entry name" value="Ig_V-set"/>
</dbReference>
<dbReference type="InterPro" id="IPR050199">
    <property type="entry name" value="IgHV"/>
</dbReference>
<evidence type="ECO:0000259" key="4">
    <source>
        <dbReference type="PROSITE" id="PS50835"/>
    </source>
</evidence>
<evidence type="ECO:0000256" key="3">
    <source>
        <dbReference type="ARBA" id="ARBA00043265"/>
    </source>
</evidence>
<dbReference type="InterPro" id="IPR036179">
    <property type="entry name" value="Ig-like_dom_sf"/>
</dbReference>
<dbReference type="Gene3D" id="2.60.40.10">
    <property type="entry name" value="Immunoglobulins"/>
    <property type="match status" value="2"/>
</dbReference>
<gene>
    <name evidence="5" type="ORF">Y1Q_0023535</name>
</gene>
<dbReference type="AlphaFoldDB" id="A0A151NVG3"/>
<name>A0A151NVG3_ALLMI</name>
<dbReference type="STRING" id="8496.A0A151NVG3"/>
<dbReference type="Proteomes" id="UP000050525">
    <property type="component" value="Unassembled WGS sequence"/>
</dbReference>
<protein>
    <recommendedName>
        <fullName evidence="4">Ig-like domain-containing protein</fullName>
    </recommendedName>
</protein>
<dbReference type="GO" id="GO:0002250">
    <property type="term" value="P:adaptive immune response"/>
    <property type="evidence" value="ECO:0007669"/>
    <property type="project" value="UniProtKB-KW"/>
</dbReference>